<dbReference type="GO" id="GO:0003724">
    <property type="term" value="F:RNA helicase activity"/>
    <property type="evidence" value="ECO:0007669"/>
    <property type="project" value="InterPro"/>
</dbReference>
<dbReference type="EMBL" id="JACMSC010000017">
    <property type="protein sequence ID" value="KAG6479755.1"/>
    <property type="molecule type" value="Genomic_DNA"/>
</dbReference>
<dbReference type="OrthoDB" id="6513042at2759"/>
<accession>A0A8J5K9P4</accession>
<dbReference type="Proteomes" id="UP000734854">
    <property type="component" value="Unassembled WGS sequence"/>
</dbReference>
<dbReference type="PROSITE" id="PS51997">
    <property type="entry name" value="UPF1_CH_RICH"/>
    <property type="match status" value="1"/>
</dbReference>
<dbReference type="InterPro" id="IPR018999">
    <property type="entry name" value="UPF1_CH/ZBD"/>
</dbReference>
<dbReference type="GO" id="GO:0005737">
    <property type="term" value="C:cytoplasm"/>
    <property type="evidence" value="ECO:0007669"/>
    <property type="project" value="InterPro"/>
</dbReference>
<evidence type="ECO:0000256" key="1">
    <source>
        <dbReference type="PROSITE-ProRule" id="PRU01341"/>
    </source>
</evidence>
<feature type="compositionally biased region" description="Basic and acidic residues" evidence="2">
    <location>
        <begin position="331"/>
        <end position="345"/>
    </location>
</feature>
<dbReference type="CDD" id="cd21400">
    <property type="entry name" value="ZBD_UPF1-like"/>
    <property type="match status" value="1"/>
</dbReference>
<feature type="region of interest" description="Disordered" evidence="2">
    <location>
        <begin position="331"/>
        <end position="366"/>
    </location>
</feature>
<dbReference type="AlphaFoldDB" id="A0A8J5K9P4"/>
<evidence type="ECO:0000313" key="4">
    <source>
        <dbReference type="EMBL" id="KAG6479755.1"/>
    </source>
</evidence>
<protein>
    <recommendedName>
        <fullName evidence="3">Upf1 domain-containing protein</fullName>
    </recommendedName>
</protein>
<proteinExistence type="predicted"/>
<dbReference type="GO" id="GO:0003723">
    <property type="term" value="F:RNA binding"/>
    <property type="evidence" value="ECO:0007669"/>
    <property type="project" value="InterPro"/>
</dbReference>
<evidence type="ECO:0000259" key="3">
    <source>
        <dbReference type="PROSITE" id="PS51997"/>
    </source>
</evidence>
<feature type="compositionally biased region" description="Low complexity" evidence="2">
    <location>
        <begin position="40"/>
        <end position="51"/>
    </location>
</feature>
<dbReference type="Pfam" id="PF09416">
    <property type="entry name" value="UPF1_Zn_bind"/>
    <property type="match status" value="1"/>
</dbReference>
<keyword evidence="5" id="KW-1185">Reference proteome</keyword>
<feature type="compositionally biased region" description="Low complexity" evidence="2">
    <location>
        <begin position="63"/>
        <end position="97"/>
    </location>
</feature>
<sequence>MAAQSANNLYETALQPDTGGHAYTFLEFNTQDDFDDYMDFQDLSQPSRSPAGPHPQPPPEPAPDSSASDHLSPEPTSSPSSSTPLGGPSSSSMAMGAAGGQAAAAAVDTLTAGMNELNFEESGDESYESGESDFTEHACQYCGVEDPECLVRCNISMCWKWFCRLQGNTGGSHIVNHLVRANHTEVWLPDDSPLGETIECHNCGCRNVFRLGFTSSTTGSGAFLCRERCSNVNVTRGMNWDLSQWRPLIEDGCFLPWLVKVPSEQEQLRAWQISDQQMNKLEELWKNEEPQPVSLKYEDRVKYQFTAILDFDSDEEDNELSLPFTFRTRHKKDDHADNPHNKDGKGLGTSDNYGGSDDDYMGDSDDDYDDCLRGYL</sequence>
<feature type="compositionally biased region" description="Acidic residues" evidence="2">
    <location>
        <begin position="356"/>
        <end position="366"/>
    </location>
</feature>
<dbReference type="GO" id="GO:0008270">
    <property type="term" value="F:zinc ion binding"/>
    <property type="evidence" value="ECO:0007669"/>
    <property type="project" value="InterPro"/>
</dbReference>
<evidence type="ECO:0000313" key="5">
    <source>
        <dbReference type="Proteomes" id="UP000734854"/>
    </source>
</evidence>
<gene>
    <name evidence="4" type="ORF">ZIOFF_063227</name>
</gene>
<feature type="domain" description="Upf1" evidence="3">
    <location>
        <begin position="131"/>
        <end position="288"/>
    </location>
</feature>
<organism evidence="4 5">
    <name type="scientific">Zingiber officinale</name>
    <name type="common">Ginger</name>
    <name type="synonym">Amomum zingiber</name>
    <dbReference type="NCBI Taxonomy" id="94328"/>
    <lineage>
        <taxon>Eukaryota</taxon>
        <taxon>Viridiplantae</taxon>
        <taxon>Streptophyta</taxon>
        <taxon>Embryophyta</taxon>
        <taxon>Tracheophyta</taxon>
        <taxon>Spermatophyta</taxon>
        <taxon>Magnoliopsida</taxon>
        <taxon>Liliopsida</taxon>
        <taxon>Zingiberales</taxon>
        <taxon>Zingiberaceae</taxon>
        <taxon>Zingiber</taxon>
    </lineage>
</organism>
<evidence type="ECO:0000256" key="2">
    <source>
        <dbReference type="SAM" id="MobiDB-lite"/>
    </source>
</evidence>
<feature type="region of interest" description="Disordered" evidence="2">
    <location>
        <begin position="1"/>
        <end position="20"/>
    </location>
</feature>
<comment type="caution">
    <text evidence="4">The sequence shown here is derived from an EMBL/GenBank/DDBJ whole genome shotgun (WGS) entry which is preliminary data.</text>
</comment>
<reference evidence="4 5" key="1">
    <citation type="submission" date="2020-08" db="EMBL/GenBank/DDBJ databases">
        <title>Plant Genome Project.</title>
        <authorList>
            <person name="Zhang R.-G."/>
        </authorList>
    </citation>
    <scope>NUCLEOTIDE SEQUENCE [LARGE SCALE GENOMIC DNA]</scope>
    <source>
        <tissue evidence="4">Rhizome</tissue>
    </source>
</reference>
<dbReference type="GO" id="GO:0000184">
    <property type="term" value="P:nuclear-transcribed mRNA catabolic process, nonsense-mediated decay"/>
    <property type="evidence" value="ECO:0007669"/>
    <property type="project" value="InterPro"/>
</dbReference>
<name>A0A8J5K9P4_ZINOF</name>
<dbReference type="GO" id="GO:0005524">
    <property type="term" value="F:ATP binding"/>
    <property type="evidence" value="ECO:0007669"/>
    <property type="project" value="InterPro"/>
</dbReference>
<feature type="compositionally biased region" description="Polar residues" evidence="2">
    <location>
        <begin position="1"/>
        <end position="10"/>
    </location>
</feature>
<feature type="compositionally biased region" description="Pro residues" evidence="2">
    <location>
        <begin position="52"/>
        <end position="62"/>
    </location>
</feature>
<feature type="region of interest" description="Disordered" evidence="2">
    <location>
        <begin position="34"/>
        <end position="97"/>
    </location>
</feature>
<comment type="caution">
    <text evidence="1">Lacks conserved residue(s) required for the propagation of feature annotation.</text>
</comment>